<protein>
    <recommendedName>
        <fullName evidence="1">DUF6046 domain-containing protein</fullName>
    </recommendedName>
</protein>
<sequence>MERDYQLPKTYQQLQTNKLELVTTTFANAYVKPALYEKAFGDTSAFLGRQLITTVKLVLPDYEIEKYDLRTSKWEKVTVPGDEILLDTVLVEISSSKNIVQTAINGMHGTVKEYISNGDYEVTISGAIVSKGKGFPAEEVRTLNNILHAPIAIKVESELLSLFSIYNLVVTSDSFPSREGYTNTQLFSFNALSDEPLELKL</sequence>
<name>A0ABS7CQS3_9BACT</name>
<reference evidence="2 3" key="1">
    <citation type="journal article" date="2016" name="Int. J. Syst. Evol. Microbiol.">
        <title>Pontibacter aydingkolensis sp. nov., isolated from soil of a salt lake.</title>
        <authorList>
            <person name="Osman G."/>
            <person name="Zhang T."/>
            <person name="Lou K."/>
            <person name="Gao Y."/>
            <person name="Chang W."/>
            <person name="Lin Q."/>
            <person name="Yang H.M."/>
            <person name="Huo X.D."/>
            <person name="Wang N."/>
        </authorList>
    </citation>
    <scope>NUCLEOTIDE SEQUENCE [LARGE SCALE GENOMIC DNA]</scope>
    <source>
        <strain evidence="2 3">KACC 19255</strain>
    </source>
</reference>
<accession>A0ABS7CQS3</accession>
<gene>
    <name evidence="2" type="ORF">K0O23_03920</name>
</gene>
<dbReference type="Pfam" id="PF19512">
    <property type="entry name" value="DUF6046"/>
    <property type="match status" value="1"/>
</dbReference>
<evidence type="ECO:0000259" key="1">
    <source>
        <dbReference type="Pfam" id="PF19512"/>
    </source>
</evidence>
<dbReference type="RefSeq" id="WP_219876081.1">
    <property type="nucleotide sequence ID" value="NZ_JAHYXK010000002.1"/>
</dbReference>
<proteinExistence type="predicted"/>
<feature type="domain" description="DUF6046" evidence="1">
    <location>
        <begin position="87"/>
        <end position="201"/>
    </location>
</feature>
<keyword evidence="3" id="KW-1185">Reference proteome</keyword>
<dbReference type="InterPro" id="IPR046109">
    <property type="entry name" value="DUF6046"/>
</dbReference>
<evidence type="ECO:0000313" key="2">
    <source>
        <dbReference type="EMBL" id="MBW7466202.1"/>
    </source>
</evidence>
<organism evidence="2 3">
    <name type="scientific">Pontibacter aydingkolensis</name>
    <dbReference type="NCBI Taxonomy" id="1911536"/>
    <lineage>
        <taxon>Bacteria</taxon>
        <taxon>Pseudomonadati</taxon>
        <taxon>Bacteroidota</taxon>
        <taxon>Cytophagia</taxon>
        <taxon>Cytophagales</taxon>
        <taxon>Hymenobacteraceae</taxon>
        <taxon>Pontibacter</taxon>
    </lineage>
</organism>
<dbReference type="EMBL" id="JAHYXK010000002">
    <property type="protein sequence ID" value="MBW7466202.1"/>
    <property type="molecule type" value="Genomic_DNA"/>
</dbReference>
<comment type="caution">
    <text evidence="2">The sequence shown here is derived from an EMBL/GenBank/DDBJ whole genome shotgun (WGS) entry which is preliminary data.</text>
</comment>
<dbReference type="Proteomes" id="UP000813018">
    <property type="component" value="Unassembled WGS sequence"/>
</dbReference>
<evidence type="ECO:0000313" key="3">
    <source>
        <dbReference type="Proteomes" id="UP000813018"/>
    </source>
</evidence>